<dbReference type="GO" id="GO:0004180">
    <property type="term" value="F:carboxypeptidase activity"/>
    <property type="evidence" value="ECO:0007669"/>
    <property type="project" value="UniProtKB-KW"/>
</dbReference>
<dbReference type="EMBL" id="JBEVCJ010000021">
    <property type="protein sequence ID" value="MET1256441.1"/>
    <property type="molecule type" value="Genomic_DNA"/>
</dbReference>
<keyword evidence="1" id="KW-0645">Protease</keyword>
<sequence>MAQLIKYFIFVLSCCCVDVIATQMTYVNSPTGKANEKALGYPVPVPVNSLLPVDGFRDYDSLLARLQDIALSSDTITATRIGTSFEQAPIWAFILSDSDNTLIEGFALEGAFLQNGGIHAREWQTPEVVSGIIERFNTFQNDQGFYQYLLENTHMILIPVLNVDGFKQTQRYPAIAMYTQDQDDAPNWPRDGRMRRKNMRGVDHDINSETDNLFGVDLNRNNDPFWSTNPGRSSNRQSSIVYHGASAASEPETQALLTAAEIANQQLRLYIDTHSFTQVYFAPQTHNARRNEITANLASKMRAVNNNQYAYSPSPAGAGIGATDEYFATTYEIPAYTLETEPGNGGALQYGGLGVSHDGFILPESQINRVRNELANASILGYYMQSAPPSIVQLQITRIDNGQTVYLGHWQSINTTTREYKNPTHIDLSANVEYQLRVSFNKPMRWRNNGEISAYPGLSISSQPQINFEGLTNQDAAFLASITPYTSQPGTWLNQPENADNIINNGYLRYQDDSYAVHFILPDNSPLLDASLLQLAIQAPDLAGQQLDTSPQTIINWQQGAWSGYESTDGNQADSGGIDRSIRLIDDGSPAFFDPNAVVILPPPAPSPPTSQGGGGGLSVLLLGLLVLLVRLNLSSISPGRMQNISIY</sequence>
<keyword evidence="1" id="KW-0121">Carboxypeptidase</keyword>
<dbReference type="Pfam" id="PF00246">
    <property type="entry name" value="Peptidase_M14"/>
    <property type="match status" value="1"/>
</dbReference>
<proteinExistence type="predicted"/>
<dbReference type="Proteomes" id="UP001548189">
    <property type="component" value="Unassembled WGS sequence"/>
</dbReference>
<evidence type="ECO:0000313" key="2">
    <source>
        <dbReference type="Proteomes" id="UP001548189"/>
    </source>
</evidence>
<gene>
    <name evidence="1" type="ORF">ABVT43_14970</name>
</gene>
<dbReference type="PROSITE" id="PS52035">
    <property type="entry name" value="PEPTIDASE_M14"/>
    <property type="match status" value="1"/>
</dbReference>
<reference evidence="1 2" key="1">
    <citation type="submission" date="2024-06" db="EMBL/GenBank/DDBJ databases">
        <authorList>
            <person name="Li F."/>
        </authorList>
    </citation>
    <scope>NUCLEOTIDE SEQUENCE [LARGE SCALE GENOMIC DNA]</scope>
    <source>
        <strain evidence="1 2">GXAS 311</strain>
    </source>
</reference>
<dbReference type="PANTHER" id="PTHR11705">
    <property type="entry name" value="PROTEASE FAMILY M14 CARBOXYPEPTIDASE A,B"/>
    <property type="match status" value="1"/>
</dbReference>
<evidence type="ECO:0000313" key="1">
    <source>
        <dbReference type="EMBL" id="MET1256441.1"/>
    </source>
</evidence>
<dbReference type="SUPFAM" id="SSF53187">
    <property type="entry name" value="Zn-dependent exopeptidases"/>
    <property type="match status" value="1"/>
</dbReference>
<dbReference type="Gene3D" id="3.40.630.10">
    <property type="entry name" value="Zn peptidases"/>
    <property type="match status" value="1"/>
</dbReference>
<name>A0ABV2BWZ4_9GAMM</name>
<keyword evidence="1" id="KW-0378">Hydrolase</keyword>
<accession>A0ABV2BWZ4</accession>
<dbReference type="InterPro" id="IPR000834">
    <property type="entry name" value="Peptidase_M14"/>
</dbReference>
<comment type="caution">
    <text evidence="1">The sequence shown here is derived from an EMBL/GenBank/DDBJ whole genome shotgun (WGS) entry which is preliminary data.</text>
</comment>
<organism evidence="1 2">
    <name type="scientific">Aliikangiella maris</name>
    <dbReference type="NCBI Taxonomy" id="3162458"/>
    <lineage>
        <taxon>Bacteria</taxon>
        <taxon>Pseudomonadati</taxon>
        <taxon>Pseudomonadota</taxon>
        <taxon>Gammaproteobacteria</taxon>
        <taxon>Oceanospirillales</taxon>
        <taxon>Pleioneaceae</taxon>
        <taxon>Aliikangiella</taxon>
    </lineage>
</organism>
<protein>
    <submittedName>
        <fullName evidence="1">M14 family zinc carboxypeptidase</fullName>
    </submittedName>
</protein>
<dbReference type="PANTHER" id="PTHR11705:SF143">
    <property type="entry name" value="SLL0236 PROTEIN"/>
    <property type="match status" value="1"/>
</dbReference>
<dbReference type="SMART" id="SM00631">
    <property type="entry name" value="Zn_pept"/>
    <property type="match status" value="1"/>
</dbReference>
<keyword evidence="2" id="KW-1185">Reference proteome</keyword>